<reference evidence="1 2" key="1">
    <citation type="submission" date="2018-06" db="EMBL/GenBank/DDBJ databases">
        <title>Genomic Encyclopedia of Type Strains, Phase IV (KMG-IV): sequencing the most valuable type-strain genomes for metagenomic binning, comparative biology and taxonomic classification.</title>
        <authorList>
            <person name="Goeker M."/>
        </authorList>
    </citation>
    <scope>NUCLEOTIDE SEQUENCE [LARGE SCALE GENOMIC DNA]</scope>
    <source>
        <strain evidence="1 2">DSM 25520</strain>
    </source>
</reference>
<comment type="caution">
    <text evidence="1">The sequence shown here is derived from an EMBL/GenBank/DDBJ whole genome shotgun (WGS) entry which is preliminary data.</text>
</comment>
<accession>A0A366H2W5</accession>
<dbReference type="InterPro" id="IPR006756">
    <property type="entry name" value="Phenol_hydroxylase"/>
</dbReference>
<dbReference type="Pfam" id="PF04663">
    <property type="entry name" value="Phenol_monoox"/>
    <property type="match status" value="1"/>
</dbReference>
<dbReference type="EMBL" id="QNRQ01000013">
    <property type="protein sequence ID" value="RBP36273.1"/>
    <property type="molecule type" value="Genomic_DNA"/>
</dbReference>
<dbReference type="InterPro" id="IPR043010">
    <property type="entry name" value="Phenol_hydroxylase_sf"/>
</dbReference>
<dbReference type="AlphaFoldDB" id="A0A366H2W5"/>
<organism evidence="1 2">
    <name type="scientific">Eoetvoesiella caeni</name>
    <dbReference type="NCBI Taxonomy" id="645616"/>
    <lineage>
        <taxon>Bacteria</taxon>
        <taxon>Pseudomonadati</taxon>
        <taxon>Pseudomonadota</taxon>
        <taxon>Betaproteobacteria</taxon>
        <taxon>Burkholderiales</taxon>
        <taxon>Alcaligenaceae</taxon>
        <taxon>Eoetvoesiella</taxon>
    </lineage>
</organism>
<keyword evidence="1" id="KW-0560">Oxidoreductase</keyword>
<dbReference type="RefSeq" id="WP_113934707.1">
    <property type="nucleotide sequence ID" value="NZ_JACCEU010000010.1"/>
</dbReference>
<evidence type="ECO:0000313" key="2">
    <source>
        <dbReference type="Proteomes" id="UP000253628"/>
    </source>
</evidence>
<dbReference type="OrthoDB" id="5343663at2"/>
<sequence length="118" mass="13159">MSVKALKPYEFPARDARANFPHPLLFLGWEDHLLFCSPVAMPMPSDMLFGDLVEKVLPGVYGMHPDFSKIDWDHVQWFKSGQQWMPDPAKSLEANGLGHKAVIRFRTSGLTGIGGSCS</sequence>
<dbReference type="Proteomes" id="UP000253628">
    <property type="component" value="Unassembled WGS sequence"/>
</dbReference>
<dbReference type="GO" id="GO:0018662">
    <property type="term" value="F:phenol 2-monooxygenase activity"/>
    <property type="evidence" value="ECO:0007669"/>
    <property type="project" value="InterPro"/>
</dbReference>
<protein>
    <submittedName>
        <fullName evidence="1">Phenol 2-monooxygenase P4 subunit</fullName>
    </submittedName>
</protein>
<evidence type="ECO:0000313" key="1">
    <source>
        <dbReference type="EMBL" id="RBP36273.1"/>
    </source>
</evidence>
<name>A0A366H2W5_9BURK</name>
<dbReference type="Gene3D" id="3.10.20.560">
    <property type="entry name" value="Phenol hydroxylase"/>
    <property type="match status" value="1"/>
</dbReference>
<gene>
    <name evidence="1" type="ORF">DFR37_113104</name>
</gene>
<keyword evidence="1" id="KW-0503">Monooxygenase</keyword>
<keyword evidence="2" id="KW-1185">Reference proteome</keyword>
<proteinExistence type="predicted"/>